<dbReference type="InterPro" id="IPR016181">
    <property type="entry name" value="Acyl_CoA_acyltransferase"/>
</dbReference>
<evidence type="ECO:0000313" key="3">
    <source>
        <dbReference type="Proteomes" id="UP000237839"/>
    </source>
</evidence>
<dbReference type="EMBL" id="PUGF01000025">
    <property type="protein sequence ID" value="PRC91287.1"/>
    <property type="molecule type" value="Genomic_DNA"/>
</dbReference>
<name>A0A2S9GU77_9BURK</name>
<dbReference type="Proteomes" id="UP000237839">
    <property type="component" value="Unassembled WGS sequence"/>
</dbReference>
<dbReference type="SUPFAM" id="SSF55729">
    <property type="entry name" value="Acyl-CoA N-acyltransferases (Nat)"/>
    <property type="match status" value="1"/>
</dbReference>
<reference evidence="2 3" key="1">
    <citation type="submission" date="2018-02" db="EMBL/GenBank/DDBJ databases">
        <title>Solimicrobium silvestre gen. nov., sp. nov., isolated from alpine forest soil.</title>
        <authorList>
            <person name="Margesin R."/>
            <person name="Albuquerque L."/>
            <person name="Zhang D.-C."/>
            <person name="Froufe H.J.C."/>
            <person name="Severino R."/>
            <person name="Roxo I."/>
            <person name="Egas C."/>
            <person name="Da Costa M.S."/>
        </authorList>
    </citation>
    <scope>NUCLEOTIDE SEQUENCE [LARGE SCALE GENOMIC DNA]</scope>
    <source>
        <strain evidence="2 3">S20-91</strain>
    </source>
</reference>
<protein>
    <submittedName>
        <fullName evidence="2">Putative acyltransferase</fullName>
    </submittedName>
</protein>
<organism evidence="2 3">
    <name type="scientific">Solimicrobium silvestre</name>
    <dbReference type="NCBI Taxonomy" id="2099400"/>
    <lineage>
        <taxon>Bacteria</taxon>
        <taxon>Pseudomonadati</taxon>
        <taxon>Pseudomonadota</taxon>
        <taxon>Betaproteobacteria</taxon>
        <taxon>Burkholderiales</taxon>
        <taxon>Oxalobacteraceae</taxon>
        <taxon>Solimicrobium</taxon>
    </lineage>
</organism>
<keyword evidence="3" id="KW-1185">Reference proteome</keyword>
<dbReference type="CDD" id="cd04301">
    <property type="entry name" value="NAT_SF"/>
    <property type="match status" value="1"/>
</dbReference>
<comment type="caution">
    <text evidence="2">The sequence shown here is derived from an EMBL/GenBank/DDBJ whole genome shotgun (WGS) entry which is preliminary data.</text>
</comment>
<dbReference type="PANTHER" id="PTHR13355">
    <property type="entry name" value="GLUCOSAMINE 6-PHOSPHATE N-ACETYLTRANSFERASE"/>
    <property type="match status" value="1"/>
</dbReference>
<sequence>MTINITINNWAVQKEAARHVRMNVFVIEQQVPIELEWDTMDEQCIHAVATDETGAAVGTGRLLPDGHIGRMAVLATARGQGVGGQILMCLICEAQERGDKRVVLSAQRQAEGFYERFGFKVVGEEYMEAGINHIDMEFHFK</sequence>
<keyword evidence="2" id="KW-0808">Transferase</keyword>
<keyword evidence="2" id="KW-0012">Acyltransferase</keyword>
<dbReference type="InterPro" id="IPR000182">
    <property type="entry name" value="GNAT_dom"/>
</dbReference>
<dbReference type="AlphaFoldDB" id="A0A2S9GU77"/>
<dbReference type="Pfam" id="PF13673">
    <property type="entry name" value="Acetyltransf_10"/>
    <property type="match status" value="1"/>
</dbReference>
<evidence type="ECO:0000313" key="2">
    <source>
        <dbReference type="EMBL" id="PRC91287.1"/>
    </source>
</evidence>
<feature type="domain" description="N-acetyltransferase" evidence="1">
    <location>
        <begin position="5"/>
        <end position="141"/>
    </location>
</feature>
<gene>
    <name evidence="2" type="ORF">S2091_3958</name>
</gene>
<dbReference type="PROSITE" id="PS51186">
    <property type="entry name" value="GNAT"/>
    <property type="match status" value="1"/>
</dbReference>
<accession>A0A2S9GU77</accession>
<dbReference type="InterPro" id="IPR039143">
    <property type="entry name" value="GNPNAT1-like"/>
</dbReference>
<proteinExistence type="predicted"/>
<dbReference type="RefSeq" id="WP_207769758.1">
    <property type="nucleotide sequence ID" value="NZ_PUGF01000025.1"/>
</dbReference>
<dbReference type="PANTHER" id="PTHR13355:SF11">
    <property type="entry name" value="GLUCOSAMINE 6-PHOSPHATE N-ACETYLTRANSFERASE"/>
    <property type="match status" value="1"/>
</dbReference>
<dbReference type="GO" id="GO:0004343">
    <property type="term" value="F:glucosamine 6-phosphate N-acetyltransferase activity"/>
    <property type="evidence" value="ECO:0007669"/>
    <property type="project" value="TreeGrafter"/>
</dbReference>
<dbReference type="Gene3D" id="3.40.630.30">
    <property type="match status" value="1"/>
</dbReference>
<evidence type="ECO:0000259" key="1">
    <source>
        <dbReference type="PROSITE" id="PS51186"/>
    </source>
</evidence>